<feature type="non-terminal residue" evidence="2">
    <location>
        <position position="1"/>
    </location>
</feature>
<dbReference type="InterPro" id="IPR001906">
    <property type="entry name" value="Terpene_synth_N"/>
</dbReference>
<dbReference type="InterPro" id="IPR036965">
    <property type="entry name" value="Terpene_synth_N_sf"/>
</dbReference>
<dbReference type="PANTHER" id="PTHR31225:SF216">
    <property type="entry name" value="TERPENE SYNTHASE"/>
    <property type="match status" value="1"/>
</dbReference>
<dbReference type="GO" id="GO:0016114">
    <property type="term" value="P:terpenoid biosynthetic process"/>
    <property type="evidence" value="ECO:0007669"/>
    <property type="project" value="InterPro"/>
</dbReference>
<reference evidence="2 3" key="1">
    <citation type="journal article" date="2019" name="Sci. Rep.">
        <title>A high-quality genome of Eragrostis curvula grass provides insights into Poaceae evolution and supports new strategies to enhance forage quality.</title>
        <authorList>
            <person name="Carballo J."/>
            <person name="Santos B.A.C.M."/>
            <person name="Zappacosta D."/>
            <person name="Garbus I."/>
            <person name="Selva J.P."/>
            <person name="Gallo C.A."/>
            <person name="Diaz A."/>
            <person name="Albertini E."/>
            <person name="Caccamo M."/>
            <person name="Echenique V."/>
        </authorList>
    </citation>
    <scope>NUCLEOTIDE SEQUENCE [LARGE SCALE GENOMIC DNA]</scope>
    <source>
        <strain evidence="3">cv. Victoria</strain>
        <tissue evidence="2">Leaf</tissue>
    </source>
</reference>
<feature type="domain" description="Terpene synthase N-terminal" evidence="1">
    <location>
        <begin position="3"/>
        <end position="160"/>
    </location>
</feature>
<proteinExistence type="predicted"/>
<sequence length="214" mass="24687">MIKDRRDELVQKVRSMIQERISNEEGLLHGMKTVDALERLGVSYHFEKEMSLFMDFLNRKPAPSNDLCAVALQFRLLRQHHYDNSCEVFKNFMSEDGNLNTDTQQSNVDALLSLYEAAHFGKCNEDFLTSAINFTKDRLSSLAKCGQLLKPVLMKVQHALAAPTHRRIKRLEAKLYISVYEDDEGSDQDLVELAKLDFHILQQMHRDEVKSISL</sequence>
<gene>
    <name evidence="2" type="ORF">EJB05_36702</name>
</gene>
<dbReference type="EMBL" id="RWGY01000029">
    <property type="protein sequence ID" value="TVU20493.1"/>
    <property type="molecule type" value="Genomic_DNA"/>
</dbReference>
<dbReference type="Proteomes" id="UP000324897">
    <property type="component" value="Chromosome 7"/>
</dbReference>
<dbReference type="Gramene" id="TVU20493">
    <property type="protein sequence ID" value="TVU20493"/>
    <property type="gene ID" value="EJB05_36702"/>
</dbReference>
<evidence type="ECO:0000313" key="3">
    <source>
        <dbReference type="Proteomes" id="UP000324897"/>
    </source>
</evidence>
<keyword evidence="3" id="KW-1185">Reference proteome</keyword>
<dbReference type="GO" id="GO:0010333">
    <property type="term" value="F:terpene synthase activity"/>
    <property type="evidence" value="ECO:0007669"/>
    <property type="project" value="InterPro"/>
</dbReference>
<protein>
    <recommendedName>
        <fullName evidence="1">Terpene synthase N-terminal domain-containing protein</fullName>
    </recommendedName>
</protein>
<dbReference type="OrthoDB" id="1877784at2759"/>
<evidence type="ECO:0000313" key="2">
    <source>
        <dbReference type="EMBL" id="TVU20493.1"/>
    </source>
</evidence>
<dbReference type="InterPro" id="IPR050148">
    <property type="entry name" value="Terpene_synthase-like"/>
</dbReference>
<accession>A0A5J9UA61</accession>
<dbReference type="PANTHER" id="PTHR31225">
    <property type="entry name" value="OS04G0344100 PROTEIN-RELATED"/>
    <property type="match status" value="1"/>
</dbReference>
<dbReference type="InterPro" id="IPR008930">
    <property type="entry name" value="Terpenoid_cyclase/PrenylTrfase"/>
</dbReference>
<dbReference type="SUPFAM" id="SSF48239">
    <property type="entry name" value="Terpenoid cyclases/Protein prenyltransferases"/>
    <property type="match status" value="1"/>
</dbReference>
<dbReference type="Pfam" id="PF01397">
    <property type="entry name" value="Terpene_synth"/>
    <property type="match status" value="1"/>
</dbReference>
<organism evidence="2 3">
    <name type="scientific">Eragrostis curvula</name>
    <name type="common">weeping love grass</name>
    <dbReference type="NCBI Taxonomy" id="38414"/>
    <lineage>
        <taxon>Eukaryota</taxon>
        <taxon>Viridiplantae</taxon>
        <taxon>Streptophyta</taxon>
        <taxon>Embryophyta</taxon>
        <taxon>Tracheophyta</taxon>
        <taxon>Spermatophyta</taxon>
        <taxon>Magnoliopsida</taxon>
        <taxon>Liliopsida</taxon>
        <taxon>Poales</taxon>
        <taxon>Poaceae</taxon>
        <taxon>PACMAD clade</taxon>
        <taxon>Chloridoideae</taxon>
        <taxon>Eragrostideae</taxon>
        <taxon>Eragrostidinae</taxon>
        <taxon>Eragrostis</taxon>
    </lineage>
</organism>
<evidence type="ECO:0000259" key="1">
    <source>
        <dbReference type="Pfam" id="PF01397"/>
    </source>
</evidence>
<dbReference type="Gene3D" id="1.50.10.130">
    <property type="entry name" value="Terpene synthase, N-terminal domain"/>
    <property type="match status" value="1"/>
</dbReference>
<name>A0A5J9UA61_9POAL</name>
<dbReference type="AlphaFoldDB" id="A0A5J9UA61"/>
<comment type="caution">
    <text evidence="2">The sequence shown here is derived from an EMBL/GenBank/DDBJ whole genome shotgun (WGS) entry which is preliminary data.</text>
</comment>